<evidence type="ECO:0000313" key="3">
    <source>
        <dbReference type="Proteomes" id="UP000530234"/>
    </source>
</evidence>
<keyword evidence="1" id="KW-0472">Membrane</keyword>
<protein>
    <submittedName>
        <fullName evidence="2">Uncharacterized protein</fullName>
    </submittedName>
</protein>
<reference evidence="3" key="1">
    <citation type="submission" date="2019-10" db="EMBL/GenBank/DDBJ databases">
        <title>Streptomyces sp. nov., a novel actinobacterium isolated from alkaline environment.</title>
        <authorList>
            <person name="Golinska P."/>
        </authorList>
    </citation>
    <scope>NUCLEOTIDE SEQUENCE [LARGE SCALE GENOMIC DNA]</scope>
    <source>
        <strain evidence="3">DSM 42108</strain>
    </source>
</reference>
<keyword evidence="1" id="KW-0812">Transmembrane</keyword>
<feature type="transmembrane region" description="Helical" evidence="1">
    <location>
        <begin position="7"/>
        <end position="27"/>
    </location>
</feature>
<evidence type="ECO:0000256" key="1">
    <source>
        <dbReference type="SAM" id="Phobius"/>
    </source>
</evidence>
<feature type="transmembrane region" description="Helical" evidence="1">
    <location>
        <begin position="33"/>
        <end position="50"/>
    </location>
</feature>
<dbReference type="AlphaFoldDB" id="A0A7W3T237"/>
<gene>
    <name evidence="2" type="ORF">FOE67_08165</name>
</gene>
<dbReference type="Proteomes" id="UP000530234">
    <property type="component" value="Unassembled WGS sequence"/>
</dbReference>
<accession>A0A7W3T237</accession>
<keyword evidence="3" id="KW-1185">Reference proteome</keyword>
<comment type="caution">
    <text evidence="2">The sequence shown here is derived from an EMBL/GenBank/DDBJ whole genome shotgun (WGS) entry which is preliminary data.</text>
</comment>
<organism evidence="2 3">
    <name type="scientific">Streptomyces calidiresistens</name>
    <dbReference type="NCBI Taxonomy" id="1485586"/>
    <lineage>
        <taxon>Bacteria</taxon>
        <taxon>Bacillati</taxon>
        <taxon>Actinomycetota</taxon>
        <taxon>Actinomycetes</taxon>
        <taxon>Kitasatosporales</taxon>
        <taxon>Streptomycetaceae</taxon>
        <taxon>Streptomyces</taxon>
    </lineage>
</organism>
<dbReference type="EMBL" id="VKHS01000129">
    <property type="protein sequence ID" value="MBB0229488.1"/>
    <property type="molecule type" value="Genomic_DNA"/>
</dbReference>
<sequence>MNAPGGADPISPAVIAVAMTAVSVVAVAEGQPVWGAAGLLAASGTALVAVNEYRNLRNDKEHNR</sequence>
<evidence type="ECO:0000313" key="2">
    <source>
        <dbReference type="EMBL" id="MBB0229488.1"/>
    </source>
</evidence>
<dbReference type="RefSeq" id="WP_182662019.1">
    <property type="nucleotide sequence ID" value="NZ_VKHS01000129.1"/>
</dbReference>
<proteinExistence type="predicted"/>
<keyword evidence="1" id="KW-1133">Transmembrane helix</keyword>
<name>A0A7W3T237_9ACTN</name>